<proteinExistence type="predicted"/>
<evidence type="ECO:0000313" key="2">
    <source>
        <dbReference type="Proteomes" id="UP000292958"/>
    </source>
</evidence>
<gene>
    <name evidence="1" type="ORF">BDD14_0092</name>
</gene>
<dbReference type="OrthoDB" id="117806at2"/>
<dbReference type="EMBL" id="SHKW01000001">
    <property type="protein sequence ID" value="RZU38811.1"/>
    <property type="molecule type" value="Genomic_DNA"/>
</dbReference>
<comment type="caution">
    <text evidence="1">The sequence shown here is derived from an EMBL/GenBank/DDBJ whole genome shotgun (WGS) entry which is preliminary data.</text>
</comment>
<reference evidence="1 2" key="1">
    <citation type="submission" date="2019-02" db="EMBL/GenBank/DDBJ databases">
        <title>Genomic Encyclopedia of Archaeal and Bacterial Type Strains, Phase II (KMG-II): from individual species to whole genera.</title>
        <authorList>
            <person name="Goeker M."/>
        </authorList>
    </citation>
    <scope>NUCLEOTIDE SEQUENCE [LARGE SCALE GENOMIC DNA]</scope>
    <source>
        <strain evidence="1 2">DSM 18101</strain>
    </source>
</reference>
<organism evidence="1 2">
    <name type="scientific">Edaphobacter modestus</name>
    <dbReference type="NCBI Taxonomy" id="388466"/>
    <lineage>
        <taxon>Bacteria</taxon>
        <taxon>Pseudomonadati</taxon>
        <taxon>Acidobacteriota</taxon>
        <taxon>Terriglobia</taxon>
        <taxon>Terriglobales</taxon>
        <taxon>Acidobacteriaceae</taxon>
        <taxon>Edaphobacter</taxon>
    </lineage>
</organism>
<evidence type="ECO:0000313" key="1">
    <source>
        <dbReference type="EMBL" id="RZU38811.1"/>
    </source>
</evidence>
<keyword evidence="2" id="KW-1185">Reference proteome</keyword>
<dbReference type="Proteomes" id="UP000292958">
    <property type="component" value="Unassembled WGS sequence"/>
</dbReference>
<sequence>MDNTLTSILAALGGSVIGATTPVLSNFVLQRSVTQRELTNREIAQREDLYSEFIRQGTACYVKALSQSLENIDEIVAMFALVNRIRLFASGSVLEAAESFVKTLVEKYGEKNMSIDQIKSVALEQHADPLNDFALKCRAELREIYERGTWRRG</sequence>
<dbReference type="AlphaFoldDB" id="A0A4Q7YPM3"/>
<accession>A0A4Q7YPM3</accession>
<protein>
    <submittedName>
        <fullName evidence="1">Uncharacterized protein</fullName>
    </submittedName>
</protein>
<name>A0A4Q7YPM3_9BACT</name>